<keyword evidence="1" id="KW-0614">Plasmid</keyword>
<organism evidence="1">
    <name type="scientific">Bacillus subtilis</name>
    <dbReference type="NCBI Taxonomy" id="1423"/>
    <lineage>
        <taxon>Bacteria</taxon>
        <taxon>Bacillati</taxon>
        <taxon>Bacillota</taxon>
        <taxon>Bacilli</taxon>
        <taxon>Bacillales</taxon>
        <taxon>Bacillaceae</taxon>
        <taxon>Bacillus</taxon>
    </lineage>
</organism>
<reference evidence="1" key="4">
    <citation type="journal article" date="2006" name="Microbiology">
        <title>The replicative polymerases PolC and DnaE are required for theta replication of the Bacillus subtilis plasmid pBS72.</title>
        <authorList>
            <person name="Titok M."/>
            <person name="Suski C."/>
            <person name="Dalmais B."/>
            <person name="Ehrlich S.D."/>
            <person name="Janniere L."/>
        </authorList>
    </citation>
    <scope>NUCLEOTIDE SEQUENCE</scope>
    <source>
        <strain evidence="1">72</strain>
        <plasmid evidence="1">pBS72</plasmid>
    </source>
</reference>
<reference evidence="1" key="5">
    <citation type="submission" date="2016-08" db="EMBL/GenBank/DDBJ databases">
        <authorList>
            <person name="Satsunkevich N.E."/>
            <person name="Valentovich L.N."/>
            <person name="Kolomiets E.I."/>
            <person name="Titok M.A."/>
        </authorList>
    </citation>
    <scope>NUCLEOTIDE SEQUENCE</scope>
    <source>
        <strain evidence="1">72</strain>
        <plasmid evidence="1">pBS72</plasmid>
    </source>
</reference>
<name>A0A1J0AKQ3_BACIU</name>
<dbReference type="RefSeq" id="WP_172688809.1">
    <property type="nucleotide sequence ID" value="NZ_KX711616.1"/>
</dbReference>
<geneLocation type="plasmid" evidence="1">
    <name>pBS72</name>
</geneLocation>
<reference evidence="1" key="1">
    <citation type="journal article" date="2002" name="Mikrobiologiia">
        <title>Soil strain of Bacillus subtilis harboring a large plasmid that mediates high-frequency conjugal mobilization.</title>
        <authorList>
            <person name="Lotareva O.V."/>
            <person name="Poluektova E.U."/>
            <person name="Titok M.A."/>
            <person name="Prozorov A.A."/>
        </authorList>
    </citation>
    <scope>NUCLEOTIDE SEQUENCE</scope>
    <source>
        <strain evidence="1">72</strain>
        <plasmid evidence="1">pBS72</plasmid>
    </source>
</reference>
<evidence type="ECO:0000313" key="1">
    <source>
        <dbReference type="EMBL" id="APB62311.1"/>
    </source>
</evidence>
<protein>
    <submittedName>
        <fullName evidence="1">Conjugation proteins involved in type IV secretion</fullName>
    </submittedName>
</protein>
<dbReference type="InterPro" id="IPR003688">
    <property type="entry name" value="TraG/VirD4"/>
</dbReference>
<dbReference type="Pfam" id="PF02534">
    <property type="entry name" value="T4SS-DNA_transf"/>
    <property type="match status" value="1"/>
</dbReference>
<sequence>MIGEIKMRLNAVMKNSDFSTDKIMGTLSLLEKKSLSSRPSLVFNDPGDELHKKAAVQLKNLGYEVYQFKDTDTASSMMYNPLDYIVELQKNGMNEKANETLEDITHFLFEDEEGTFEDLARSVFKNKLVSLIERSTEKAGRMVSLNSIVIDESDVLNQPVRLREVNETILMNIKAKLHAHELRNLSKTNLNMSDIGFSEKPVAIFLGDSDNSLFNYSKSIFIEHLYLCLVKKTNSKKPQCDRQVYITLRDFEKMNPIRNIDIMVSLSVSARIYFNLLFDSELELLKRYGETTTSRILGNCKRSIGAEYAYLVG</sequence>
<accession>A0A1J0AKQ3</accession>
<reference evidence="1" key="2">
    <citation type="journal article" date="2003" name="Plasmid">
        <title>Bacillus subtilis soil isolates: plasmid replicon analysis and construction of a new theta-replicating vector.</title>
        <authorList>
            <person name="Titok M.A."/>
            <person name="Chapuis J."/>
            <person name="Selezneva Y.V."/>
            <person name="Lagodich A.V."/>
            <person name="Prokulevich V.A."/>
            <person name="Ehrlich S.D."/>
            <person name="Janniere L."/>
        </authorList>
    </citation>
    <scope>NUCLEOTIDE SEQUENCE</scope>
    <source>
        <strain evidence="1">72</strain>
        <plasmid evidence="1">pBS72</plasmid>
    </source>
</reference>
<proteinExistence type="predicted"/>
<dbReference type="GO" id="GO:0016020">
    <property type="term" value="C:membrane"/>
    <property type="evidence" value="ECO:0007669"/>
    <property type="project" value="InterPro"/>
</dbReference>
<dbReference type="AlphaFoldDB" id="A0A1J0AKQ3"/>
<dbReference type="EMBL" id="KX711616">
    <property type="protein sequence ID" value="APB62311.1"/>
    <property type="molecule type" value="Genomic_DNA"/>
</dbReference>
<gene>
    <name evidence="1" type="ORF">pBS72_0420</name>
</gene>
<reference evidence="1" key="3">
    <citation type="journal article" date="2004" name="Mol. Biol. (Mosk.)">
        <title>The replication system of plasmids from Bacillus subtilis environmental isolates.</title>
        <authorList>
            <person name="Lagodich A.V."/>
            <person name="Shtaniuk Iu.V."/>
            <person name="Prozorov A.A."/>
            <person name="Titok M.A."/>
        </authorList>
    </citation>
    <scope>NUCLEOTIDE SEQUENCE</scope>
    <source>
        <strain evidence="1">72</strain>
        <plasmid evidence="1">pBS72</plasmid>
    </source>
</reference>